<dbReference type="InterPro" id="IPR002192">
    <property type="entry name" value="PPDK_AMP/ATP-bd"/>
</dbReference>
<sequence>YAQFEEIAQRLEGHYREMQDLEFTIERGTLYMLQTRSGKRTAPAAVKIAVDMVSEGVITKEEAIQRVDPAQIVQLLLPRFDESAKAKVADRLL</sequence>
<feature type="non-terminal residue" evidence="2">
    <location>
        <position position="93"/>
    </location>
</feature>
<organism evidence="2 3">
    <name type="scientific">Escherichia marmotae</name>
    <dbReference type="NCBI Taxonomy" id="1499973"/>
    <lineage>
        <taxon>Bacteria</taxon>
        <taxon>Pseudomonadati</taxon>
        <taxon>Pseudomonadota</taxon>
        <taxon>Gammaproteobacteria</taxon>
        <taxon>Enterobacterales</taxon>
        <taxon>Enterobacteriaceae</taxon>
        <taxon>Escherichia</taxon>
    </lineage>
</organism>
<dbReference type="InterPro" id="IPR010121">
    <property type="entry name" value="Pyruvate_phosphate_dikinase"/>
</dbReference>
<dbReference type="GO" id="GO:0005524">
    <property type="term" value="F:ATP binding"/>
    <property type="evidence" value="ECO:0007669"/>
    <property type="project" value="InterPro"/>
</dbReference>
<name>A0AAW5MRX6_9ESCH</name>
<gene>
    <name evidence="2" type="ORF">NVV43_25370</name>
</gene>
<evidence type="ECO:0000259" key="1">
    <source>
        <dbReference type="Pfam" id="PF01326"/>
    </source>
</evidence>
<dbReference type="Pfam" id="PF01326">
    <property type="entry name" value="PPDK_N"/>
    <property type="match status" value="1"/>
</dbReference>
<reference evidence="2" key="1">
    <citation type="submission" date="2022-07" db="EMBL/GenBank/DDBJ databases">
        <title>Diversity of ethanolamine utilization by human commensal Escherichia coli.</title>
        <authorList>
            <person name="Jubelin G."/>
        </authorList>
    </citation>
    <scope>NUCLEOTIDE SEQUENCE</scope>
    <source>
        <strain evidence="2">S1</strain>
    </source>
</reference>
<dbReference type="SUPFAM" id="SSF56059">
    <property type="entry name" value="Glutathione synthetase ATP-binding domain-like"/>
    <property type="match status" value="1"/>
</dbReference>
<evidence type="ECO:0000313" key="3">
    <source>
        <dbReference type="Proteomes" id="UP001206878"/>
    </source>
</evidence>
<comment type="caution">
    <text evidence="2">The sequence shown here is derived from an EMBL/GenBank/DDBJ whole genome shotgun (WGS) entry which is preliminary data.</text>
</comment>
<dbReference type="Proteomes" id="UP001206878">
    <property type="component" value="Unassembled WGS sequence"/>
</dbReference>
<feature type="domain" description="Pyruvate phosphate dikinase AMP/ATP-binding" evidence="1">
    <location>
        <begin position="3"/>
        <end position="55"/>
    </location>
</feature>
<dbReference type="EMBL" id="JANPXH010000491">
    <property type="protein sequence ID" value="MCR6678836.1"/>
    <property type="molecule type" value="Genomic_DNA"/>
</dbReference>
<evidence type="ECO:0000313" key="2">
    <source>
        <dbReference type="EMBL" id="MCR6678836.1"/>
    </source>
</evidence>
<dbReference type="PANTHER" id="PTHR22931">
    <property type="entry name" value="PHOSPHOENOLPYRUVATE DIKINASE-RELATED"/>
    <property type="match status" value="1"/>
</dbReference>
<feature type="non-terminal residue" evidence="2">
    <location>
        <position position="1"/>
    </location>
</feature>
<dbReference type="Gene3D" id="1.10.189.10">
    <property type="entry name" value="Pyruvate Phosphate Dikinase, domain 2"/>
    <property type="match status" value="1"/>
</dbReference>
<proteinExistence type="predicted"/>
<dbReference type="PANTHER" id="PTHR22931:SF9">
    <property type="entry name" value="PYRUVATE, PHOSPHATE DIKINASE 1, CHLOROPLASTIC"/>
    <property type="match status" value="1"/>
</dbReference>
<protein>
    <recommendedName>
        <fullName evidence="1">Pyruvate phosphate dikinase AMP/ATP-binding domain-containing protein</fullName>
    </recommendedName>
</protein>
<dbReference type="GO" id="GO:0016301">
    <property type="term" value="F:kinase activity"/>
    <property type="evidence" value="ECO:0007669"/>
    <property type="project" value="InterPro"/>
</dbReference>
<dbReference type="Gene3D" id="3.30.470.20">
    <property type="entry name" value="ATP-grasp fold, B domain"/>
    <property type="match status" value="1"/>
</dbReference>
<dbReference type="GO" id="GO:0050242">
    <property type="term" value="F:pyruvate, phosphate dikinase activity"/>
    <property type="evidence" value="ECO:0007669"/>
    <property type="project" value="InterPro"/>
</dbReference>
<dbReference type="AlphaFoldDB" id="A0AAW5MRX6"/>
<accession>A0AAW5MRX6</accession>